<accession>A0A090VWK9</accession>
<reference evidence="11 12" key="1">
    <citation type="journal article" date="2014" name="Genome Announc.">
        <title>Draft Genome Sequence of Marine Flavobacterium Jejuia pallidilutea Strain 11shimoA1 and Pigmentation Mutants.</title>
        <authorList>
            <person name="Takatani N."/>
            <person name="Nakanishi M."/>
            <person name="Meirelles P."/>
            <person name="Mino S."/>
            <person name="Suda W."/>
            <person name="Oshima K."/>
            <person name="Hattori M."/>
            <person name="Ohkuma M."/>
            <person name="Hosokawa M."/>
            <person name="Miyashita K."/>
            <person name="Thompson F.L."/>
            <person name="Niwa A."/>
            <person name="Sawabe T."/>
            <person name="Sawabe T."/>
        </authorList>
    </citation>
    <scope>NUCLEOTIDE SEQUENCE [LARGE SCALE GENOMIC DNA]</scope>
    <source>
        <strain evidence="11 12">JCM 19301</strain>
    </source>
</reference>
<evidence type="ECO:0000256" key="6">
    <source>
        <dbReference type="ARBA" id="ARBA00023118"/>
    </source>
</evidence>
<feature type="binding site" evidence="10">
    <location>
        <position position="222"/>
    </location>
    <ligand>
        <name>Mn(2+)</name>
        <dbReference type="ChEBI" id="CHEBI:29035"/>
    </ligand>
</feature>
<dbReference type="Pfam" id="PF01867">
    <property type="entry name" value="Cas_Cas1"/>
    <property type="match status" value="1"/>
</dbReference>
<dbReference type="InterPro" id="IPR050646">
    <property type="entry name" value="Cas1"/>
</dbReference>
<dbReference type="Gene3D" id="3.100.10.20">
    <property type="entry name" value="CRISPR-associated endonuclease Cas1, N-terminal domain"/>
    <property type="match status" value="1"/>
</dbReference>
<comment type="subunit">
    <text evidence="9 10">Homodimer, forms a heterotetramer with a Cas2 homodimer.</text>
</comment>
<dbReference type="GO" id="GO:0003677">
    <property type="term" value="F:DNA binding"/>
    <property type="evidence" value="ECO:0007669"/>
    <property type="project" value="UniProtKB-KW"/>
</dbReference>
<keyword evidence="7 10" id="KW-0238">DNA-binding</keyword>
<keyword evidence="8 10" id="KW-0464">Manganese</keyword>
<evidence type="ECO:0000256" key="5">
    <source>
        <dbReference type="ARBA" id="ARBA00022842"/>
    </source>
</evidence>
<dbReference type="InterPro" id="IPR019855">
    <property type="entry name" value="CRISPR-assoc_Cas1_NMENI"/>
</dbReference>
<comment type="caution">
    <text evidence="11">The sequence shown here is derived from an EMBL/GenBank/DDBJ whole genome shotgun (WGS) entry which is preliminary data.</text>
</comment>
<dbReference type="EMBL" id="BBNR01000042">
    <property type="protein sequence ID" value="GAL69130.1"/>
    <property type="molecule type" value="Genomic_DNA"/>
</dbReference>
<dbReference type="AlphaFoldDB" id="A0A090VWK9"/>
<name>A0A090VWK9_9FLAO</name>
<keyword evidence="2 10" id="KW-0479">Metal-binding</keyword>
<dbReference type="GO" id="GO:0016787">
    <property type="term" value="F:hydrolase activity"/>
    <property type="evidence" value="ECO:0007669"/>
    <property type="project" value="UniProtKB-KW"/>
</dbReference>
<dbReference type="STRING" id="504487.JCM19538_2177"/>
<dbReference type="GO" id="GO:0043571">
    <property type="term" value="P:maintenance of CRISPR repeat elements"/>
    <property type="evidence" value="ECO:0007669"/>
    <property type="project" value="UniProtKB-UniRule"/>
</dbReference>
<feature type="binding site" evidence="10">
    <location>
        <position position="207"/>
    </location>
    <ligand>
        <name>Mn(2+)</name>
        <dbReference type="ChEBI" id="CHEBI:29035"/>
    </ligand>
</feature>
<protein>
    <recommendedName>
        <fullName evidence="10">CRISPR-associated endonuclease Cas1</fullName>
        <ecNumber evidence="10">3.1.-.-</ecNumber>
    </recommendedName>
</protein>
<dbReference type="InterPro" id="IPR042211">
    <property type="entry name" value="CRISPR-assoc_Cas1_N"/>
</dbReference>
<dbReference type="NCBIfam" id="TIGR03639">
    <property type="entry name" value="cas1_NMENI"/>
    <property type="match status" value="1"/>
</dbReference>
<dbReference type="PANTHER" id="PTHR34353">
    <property type="entry name" value="CRISPR-ASSOCIATED ENDONUCLEASE CAS1 1"/>
    <property type="match status" value="1"/>
</dbReference>
<keyword evidence="4 10" id="KW-0378">Hydrolase</keyword>
<comment type="similarity">
    <text evidence="10">Belongs to the CRISPR-associated endonuclease Cas1 family.</text>
</comment>
<evidence type="ECO:0000256" key="7">
    <source>
        <dbReference type="ARBA" id="ARBA00023125"/>
    </source>
</evidence>
<dbReference type="EC" id="3.1.-.-" evidence="10"/>
<dbReference type="RefSeq" id="WP_042247107.1">
    <property type="nucleotide sequence ID" value="NZ_BBNR01000042.1"/>
</dbReference>
<evidence type="ECO:0000313" key="11">
    <source>
        <dbReference type="EMBL" id="GAL69130.1"/>
    </source>
</evidence>
<feature type="binding site" evidence="10">
    <location>
        <position position="149"/>
    </location>
    <ligand>
        <name>Mn(2+)</name>
        <dbReference type="ChEBI" id="CHEBI:29035"/>
    </ligand>
</feature>
<evidence type="ECO:0000256" key="9">
    <source>
        <dbReference type="ARBA" id="ARBA00038592"/>
    </source>
</evidence>
<comment type="function">
    <text evidence="10">CRISPR (clustered regularly interspaced short palindromic repeat), is an adaptive immune system that provides protection against mobile genetic elements (viruses, transposable elements and conjugative plasmids). CRISPR clusters contain spacers, sequences complementary to antecedent mobile elements, and target invading nucleic acids. CRISPR clusters are transcribed and processed into CRISPR RNA (crRNA). Acts as a dsDNA endonuclease. Involved in the integration of spacer DNA into the CRISPR cassette.</text>
</comment>
<evidence type="ECO:0000256" key="8">
    <source>
        <dbReference type="ARBA" id="ARBA00023211"/>
    </source>
</evidence>
<sequence length="308" mass="35050">MIKRTLFFGNPAYLSTKNQQLVVNFPEEDKDEKTIPIEDLGYVVLEDPQITITNGLLRKLVENKTAVITCDKQHLPCSLLQPLVGHTEQTERMRYQLNASIPLKKNLWQQTVIAKIDNQANHFLLRNKNALRLKRYVKEVKSGDLDNQEAIAAAFYFQNLFDIDDFSRNQKGIAPNNLLNYGYAILRAVAARALVSSGLLPSVGIFHHNKYNAFCLADDVMEPYRPFVDALVYDIVETGCQIEELNTSIKANLLMIPAMDVIIDGKQSPLMNAMSRTTTSLYECFEGSRRKLLYPEFKSSLELLRDKT</sequence>
<evidence type="ECO:0000313" key="12">
    <source>
        <dbReference type="Proteomes" id="UP000029641"/>
    </source>
</evidence>
<dbReference type="GO" id="GO:0004520">
    <property type="term" value="F:DNA endonuclease activity"/>
    <property type="evidence" value="ECO:0007669"/>
    <property type="project" value="InterPro"/>
</dbReference>
<evidence type="ECO:0000256" key="1">
    <source>
        <dbReference type="ARBA" id="ARBA00022722"/>
    </source>
</evidence>
<dbReference type="Proteomes" id="UP000029641">
    <property type="component" value="Unassembled WGS sequence"/>
</dbReference>
<keyword evidence="5 10" id="KW-0460">Magnesium</keyword>
<keyword evidence="3 10" id="KW-0255">Endonuclease</keyword>
<evidence type="ECO:0000256" key="10">
    <source>
        <dbReference type="HAMAP-Rule" id="MF_01470"/>
    </source>
</evidence>
<keyword evidence="6 10" id="KW-0051">Antiviral defense</keyword>
<comment type="cofactor">
    <cofactor evidence="10">
        <name>Mg(2+)</name>
        <dbReference type="ChEBI" id="CHEBI:18420"/>
    </cofactor>
    <cofactor evidence="10">
        <name>Mn(2+)</name>
        <dbReference type="ChEBI" id="CHEBI:29035"/>
    </cofactor>
</comment>
<dbReference type="InterPro" id="IPR002729">
    <property type="entry name" value="CRISPR-assoc_Cas1"/>
</dbReference>
<evidence type="ECO:0000256" key="4">
    <source>
        <dbReference type="ARBA" id="ARBA00022801"/>
    </source>
</evidence>
<dbReference type="PANTHER" id="PTHR34353:SF2">
    <property type="entry name" value="CRISPR-ASSOCIATED ENDONUCLEASE CAS1 1"/>
    <property type="match status" value="1"/>
</dbReference>
<proteinExistence type="inferred from homology"/>
<dbReference type="HAMAP" id="MF_01470">
    <property type="entry name" value="Cas1"/>
    <property type="match status" value="1"/>
</dbReference>
<dbReference type="GO" id="GO:0051607">
    <property type="term" value="P:defense response to virus"/>
    <property type="evidence" value="ECO:0007669"/>
    <property type="project" value="UniProtKB-UniRule"/>
</dbReference>
<keyword evidence="1 10" id="KW-0540">Nuclease</keyword>
<evidence type="ECO:0000256" key="2">
    <source>
        <dbReference type="ARBA" id="ARBA00022723"/>
    </source>
</evidence>
<organism evidence="11 12">
    <name type="scientific">Jejuia pallidilutea</name>
    <dbReference type="NCBI Taxonomy" id="504487"/>
    <lineage>
        <taxon>Bacteria</taxon>
        <taxon>Pseudomonadati</taxon>
        <taxon>Bacteroidota</taxon>
        <taxon>Flavobacteriia</taxon>
        <taxon>Flavobacteriales</taxon>
        <taxon>Flavobacteriaceae</taxon>
        <taxon>Jejuia</taxon>
    </lineage>
</organism>
<dbReference type="NCBIfam" id="TIGR00287">
    <property type="entry name" value="cas1"/>
    <property type="match status" value="1"/>
</dbReference>
<dbReference type="InterPro" id="IPR042206">
    <property type="entry name" value="CRISPR-assoc_Cas1_C"/>
</dbReference>
<evidence type="ECO:0000256" key="3">
    <source>
        <dbReference type="ARBA" id="ARBA00022759"/>
    </source>
</evidence>
<gene>
    <name evidence="10" type="primary">cas1</name>
    <name evidence="11" type="ORF">JCM19301_2785</name>
</gene>
<dbReference type="eggNOG" id="COG1518">
    <property type="taxonomic scope" value="Bacteria"/>
</dbReference>
<dbReference type="Gene3D" id="1.20.120.920">
    <property type="entry name" value="CRISPR-associated endonuclease Cas1, C-terminal domain"/>
    <property type="match status" value="1"/>
</dbReference>
<dbReference type="GO" id="GO:0046872">
    <property type="term" value="F:metal ion binding"/>
    <property type="evidence" value="ECO:0007669"/>
    <property type="project" value="UniProtKB-UniRule"/>
</dbReference>